<evidence type="ECO:0000256" key="1">
    <source>
        <dbReference type="SAM" id="MobiDB-lite"/>
    </source>
</evidence>
<reference evidence="2 3" key="1">
    <citation type="submission" date="2024-02" db="EMBL/GenBank/DDBJ databases">
        <title>High-quality chromosome-scale genome assembly of Pensacola bahiagrass (Paspalum notatum Flugge var. saurae).</title>
        <authorList>
            <person name="Vega J.M."/>
            <person name="Podio M."/>
            <person name="Orjuela J."/>
            <person name="Siena L.A."/>
            <person name="Pessino S.C."/>
            <person name="Combes M.C."/>
            <person name="Mariac C."/>
            <person name="Albertini E."/>
            <person name="Pupilli F."/>
            <person name="Ortiz J.P.A."/>
            <person name="Leblanc O."/>
        </authorList>
    </citation>
    <scope>NUCLEOTIDE SEQUENCE [LARGE SCALE GENOMIC DNA]</scope>
    <source>
        <strain evidence="2">R1</strain>
        <tissue evidence="2">Leaf</tissue>
    </source>
</reference>
<feature type="compositionally biased region" description="Low complexity" evidence="1">
    <location>
        <begin position="150"/>
        <end position="162"/>
    </location>
</feature>
<proteinExistence type="predicted"/>
<organism evidence="2 3">
    <name type="scientific">Paspalum notatum var. saurae</name>
    <dbReference type="NCBI Taxonomy" id="547442"/>
    <lineage>
        <taxon>Eukaryota</taxon>
        <taxon>Viridiplantae</taxon>
        <taxon>Streptophyta</taxon>
        <taxon>Embryophyta</taxon>
        <taxon>Tracheophyta</taxon>
        <taxon>Spermatophyta</taxon>
        <taxon>Magnoliopsida</taxon>
        <taxon>Liliopsida</taxon>
        <taxon>Poales</taxon>
        <taxon>Poaceae</taxon>
        <taxon>PACMAD clade</taxon>
        <taxon>Panicoideae</taxon>
        <taxon>Andropogonodae</taxon>
        <taxon>Paspaleae</taxon>
        <taxon>Paspalinae</taxon>
        <taxon>Paspalum</taxon>
    </lineage>
</organism>
<sequence length="271" mass="30646">MPLSQWKPMTGFVLLRASWTLLIVKAMIEFSSLLIGCMGKHMIGGSPTPLLIQSRKKSVGESFANKGLCPCGSIDQVHATVPLCSDDVDEDGKKQDCFREGPNPGLRYALSSNDYRSFQKLVDKAFVIERERKILDDDRKREMSYRGQGSSTRPRYSPPRSSGVDPTTNTSERNFNRVMVSLGRMHRHSSSRSVRVIKLLVFQLLPSNSNSSRQLRSAMFQHLALMAHVISARRRVTWQIAARRNNRIRVSSRTVRLDHRNSLAGVICEDE</sequence>
<evidence type="ECO:0000313" key="3">
    <source>
        <dbReference type="Proteomes" id="UP001341281"/>
    </source>
</evidence>
<evidence type="ECO:0000313" key="2">
    <source>
        <dbReference type="EMBL" id="WVZ79290.1"/>
    </source>
</evidence>
<accession>A0AAQ3TTI4</accession>
<protein>
    <submittedName>
        <fullName evidence="2">Uncharacterized protein</fullName>
    </submittedName>
</protein>
<feature type="region of interest" description="Disordered" evidence="1">
    <location>
        <begin position="139"/>
        <end position="172"/>
    </location>
</feature>
<dbReference type="Proteomes" id="UP001341281">
    <property type="component" value="Chromosome 06"/>
</dbReference>
<dbReference type="AlphaFoldDB" id="A0AAQ3TTI4"/>
<name>A0AAQ3TTI4_PASNO</name>
<gene>
    <name evidence="2" type="ORF">U9M48_026888</name>
</gene>
<keyword evidence="3" id="KW-1185">Reference proteome</keyword>
<dbReference type="EMBL" id="CP144750">
    <property type="protein sequence ID" value="WVZ79290.1"/>
    <property type="molecule type" value="Genomic_DNA"/>
</dbReference>